<evidence type="ECO:0000256" key="14">
    <source>
        <dbReference type="SAM" id="Phobius"/>
    </source>
</evidence>
<evidence type="ECO:0000256" key="11">
    <source>
        <dbReference type="ARBA" id="ARBA00023136"/>
    </source>
</evidence>
<dbReference type="InterPro" id="IPR003591">
    <property type="entry name" value="Leu-rich_rpt_typical-subtyp"/>
</dbReference>
<evidence type="ECO:0000256" key="4">
    <source>
        <dbReference type="ARBA" id="ARBA00022679"/>
    </source>
</evidence>
<feature type="chain" id="PRO_5045750981" description="Protein kinase domain-containing protein" evidence="15">
    <location>
        <begin position="27"/>
        <end position="1392"/>
    </location>
</feature>
<dbReference type="InterPro" id="IPR008271">
    <property type="entry name" value="Ser/Thr_kinase_AS"/>
</dbReference>
<evidence type="ECO:0000256" key="7">
    <source>
        <dbReference type="ARBA" id="ARBA00022741"/>
    </source>
</evidence>
<dbReference type="PANTHER" id="PTHR48056">
    <property type="entry name" value="LRR RECEPTOR-LIKE SERINE/THREONINE-PROTEIN KINASE-RELATED"/>
    <property type="match status" value="1"/>
</dbReference>
<evidence type="ECO:0000256" key="15">
    <source>
        <dbReference type="SAM" id="SignalP"/>
    </source>
</evidence>
<dbReference type="InterPro" id="IPR011009">
    <property type="entry name" value="Kinase-like_dom_sf"/>
</dbReference>
<protein>
    <recommendedName>
        <fullName evidence="16">Protein kinase domain-containing protein</fullName>
    </recommendedName>
</protein>
<dbReference type="Gene3D" id="3.80.10.10">
    <property type="entry name" value="Ribonuclease Inhibitor"/>
    <property type="match status" value="6"/>
</dbReference>
<keyword evidence="6" id="KW-0677">Repeat</keyword>
<dbReference type="PROSITE" id="PS50011">
    <property type="entry name" value="PROTEIN_KINASE_DOM"/>
    <property type="match status" value="1"/>
</dbReference>
<keyword evidence="3" id="KW-0433">Leucine-rich repeat</keyword>
<gene>
    <name evidence="17" type="ORF">DY000_02045685</name>
</gene>
<reference evidence="17 18" key="1">
    <citation type="journal article" date="2020" name="BMC Genomics">
        <title>Intraspecific diversification of the crop wild relative Brassica cretica Lam. using demographic model selection.</title>
        <authorList>
            <person name="Kioukis A."/>
            <person name="Michalopoulou V.A."/>
            <person name="Briers L."/>
            <person name="Pirintsos S."/>
            <person name="Studholme D.J."/>
            <person name="Pavlidis P."/>
            <person name="Sarris P.F."/>
        </authorList>
    </citation>
    <scope>NUCLEOTIDE SEQUENCE [LARGE SCALE GENOMIC DNA]</scope>
    <source>
        <strain evidence="18">cv. PFS-1207/04</strain>
    </source>
</reference>
<accession>A0ABQ7EST5</accession>
<keyword evidence="7 13" id="KW-0547">Nucleotide-binding</keyword>
<evidence type="ECO:0000256" key="12">
    <source>
        <dbReference type="ARBA" id="ARBA00023180"/>
    </source>
</evidence>
<evidence type="ECO:0000256" key="13">
    <source>
        <dbReference type="PROSITE-ProRule" id="PRU10141"/>
    </source>
</evidence>
<dbReference type="Pfam" id="PF00560">
    <property type="entry name" value="LRR_1"/>
    <property type="match status" value="8"/>
</dbReference>
<dbReference type="Proteomes" id="UP000266723">
    <property type="component" value="Unassembled WGS sequence"/>
</dbReference>
<dbReference type="SUPFAM" id="SSF56112">
    <property type="entry name" value="Protein kinase-like (PK-like)"/>
    <property type="match status" value="1"/>
</dbReference>
<dbReference type="InterPro" id="IPR000719">
    <property type="entry name" value="Prot_kinase_dom"/>
</dbReference>
<feature type="domain" description="Protein kinase" evidence="16">
    <location>
        <begin position="817"/>
        <end position="1107"/>
    </location>
</feature>
<comment type="subcellular location">
    <subcellularLocation>
        <location evidence="1">Membrane</location>
    </subcellularLocation>
</comment>
<proteinExistence type="inferred from homology"/>
<sequence>MMNLGLLGITLLCCLFVSFRIGSVSCLNSDGLALLSLLNHFDKVPPEVNSTWKKNTSEATPCNNWFGVICDDDSGNVKTLNLSGSEVSGLLGSEIGELKSLITLDLSNNSFSGRLPSSLRNCTSLQYLDLSENGFFGEIPVTFGSLKNLTYLYLTSNFFSGELPESLFQLPLLQVLNLDRNNLTGLIPASVGGLKELSDLTLSYNELSGPIPESIGNCSKLEYLYLHKNKLNGSLPESLNVLKNLSEVFVSNNSLGGRIRFGSSNCKKLVTLELSYNDFEGGVPPELGNCSNLDSLLIIKCNLTGNIPSSLGMLRKVTLINLGDNRLSGNIPHELGNCSSLHTLKLNGNQLQGEIPAALGNLKKLQSLELFENKLSGEIPISVWKIQSLTQMVVHNNTLTGELPAEVTELKNLKKLLMFNNSFHGGIPMSLGVNRSLEEVDLIGNSFTGEIPPNLCHGQKLRVFNLNSNQLHGSIPPSVGQCKTLERIWLGGNKLSGVLPEFPDTHSLEFVEIKGNNIEGSIPHSLGSCKNLQTIILSQNKLTGLIPPELGNLQNLQRLYLSHNHLEGPLPSQLSGCVKMLEFDVGSNSLNGSVPSTFSSWKSLTTLVLSNNRFSGAIPPLLAEFGRLIDLQVARNAFEGKIPSSLGLLKHLNSLDLSGNRFTGEIQSFLGGLVVLVRLNISNNKLTGNLSVLQSRSFFQLDVSNNQLTGPIPEMLINSSSVFTGNPSLCIQPSHSVSAVIRKEFKTCKGQAKLSTWMIALIAVGSFLSALALLFALAFVFLFCKRGVKTEDAPVLVDEEEGLSLLLNKVLTATDNLDDKYIIGRGAHGVVYKASLAPGEEYAVKKLIFAEQVHANQNMKREIETIGQVRHRNLVRLERFWIRKENGLMLYKYMPNGSLYDVLHRSNQGETGLDWSTRFNIALGIAHGLQYLHHDCHPPIIHRDIKPENILMDSEMEPHIGDFGLARILDDSTISTATITGTTGYIAPENAYKTVRCKESDVYSYGVVLLELITGKRAVDRSFPEETDIVSWVKSVLSSYEDDDDYTVSQIVDPKLVDELLDTKLREQAILVTDLALVCTDKRPENRPSMRDVVKELTDVKDLYHLLSAALNVAFSSKALLGSLTIPYCVLGLKEMRRRQMSMKERGSGCEIGLWTHDYFTDALLEFKNEFPFSAPDPTASFHTFLGRNSIPSSLGNLSHLTTLILAENHLIDLSRNQFSGGDVPRILSNLTSLSELDISKNHFKSKLPSNIFCRECPYISVYASSVTKGRVYLSGNQLEGPLEFGNTSSSSELDWLDLASNNFHGPIPESLSRFLKLRGLDLSHNRFIGAIPGSMSKLVSLDDLHLSYNKLEGQVPSFLWWISTLKLSHNSFSSLEEVVVTLILVQIHFND</sequence>
<dbReference type="PANTHER" id="PTHR48056:SF23">
    <property type="entry name" value="PROTEIN KINASE DOMAIN-CONTAINING PROTEIN"/>
    <property type="match status" value="1"/>
</dbReference>
<dbReference type="SUPFAM" id="SSF52058">
    <property type="entry name" value="L domain-like"/>
    <property type="match status" value="2"/>
</dbReference>
<name>A0ABQ7EST5_BRACR</name>
<evidence type="ECO:0000256" key="10">
    <source>
        <dbReference type="ARBA" id="ARBA00022989"/>
    </source>
</evidence>
<dbReference type="SMART" id="SM00369">
    <property type="entry name" value="LRR_TYP"/>
    <property type="match status" value="12"/>
</dbReference>
<dbReference type="Pfam" id="PF00069">
    <property type="entry name" value="Pkinase"/>
    <property type="match status" value="1"/>
</dbReference>
<keyword evidence="10 14" id="KW-1133">Transmembrane helix</keyword>
<evidence type="ECO:0000256" key="3">
    <source>
        <dbReference type="ARBA" id="ARBA00022614"/>
    </source>
</evidence>
<comment type="caution">
    <text evidence="17">The sequence shown here is derived from an EMBL/GenBank/DDBJ whole genome shotgun (WGS) entry which is preliminary data.</text>
</comment>
<evidence type="ECO:0000256" key="5">
    <source>
        <dbReference type="ARBA" id="ARBA00022692"/>
    </source>
</evidence>
<feature type="binding site" evidence="13">
    <location>
        <position position="846"/>
    </location>
    <ligand>
        <name>ATP</name>
        <dbReference type="ChEBI" id="CHEBI:30616"/>
    </ligand>
</feature>
<keyword evidence="18" id="KW-1185">Reference proteome</keyword>
<dbReference type="Gene3D" id="1.10.510.10">
    <property type="entry name" value="Transferase(Phosphotransferase) domain 1"/>
    <property type="match status" value="1"/>
</dbReference>
<dbReference type="InterPro" id="IPR001611">
    <property type="entry name" value="Leu-rich_rpt"/>
</dbReference>
<keyword evidence="5 14" id="KW-0812">Transmembrane</keyword>
<evidence type="ECO:0000313" key="17">
    <source>
        <dbReference type="EMBL" id="KAF3606718.1"/>
    </source>
</evidence>
<evidence type="ECO:0000259" key="16">
    <source>
        <dbReference type="PROSITE" id="PS50011"/>
    </source>
</evidence>
<evidence type="ECO:0000256" key="1">
    <source>
        <dbReference type="ARBA" id="ARBA00004370"/>
    </source>
</evidence>
<keyword evidence="11 14" id="KW-0472">Membrane</keyword>
<comment type="similarity">
    <text evidence="2">Belongs to the protein kinase superfamily. Ser/Thr protein kinase family.</text>
</comment>
<dbReference type="InterPro" id="IPR050647">
    <property type="entry name" value="Plant_LRR-RLKs"/>
</dbReference>
<evidence type="ECO:0000256" key="2">
    <source>
        <dbReference type="ARBA" id="ARBA00008684"/>
    </source>
</evidence>
<dbReference type="PROSITE" id="PS00108">
    <property type="entry name" value="PROTEIN_KINASE_ST"/>
    <property type="match status" value="1"/>
</dbReference>
<evidence type="ECO:0000256" key="6">
    <source>
        <dbReference type="ARBA" id="ARBA00022737"/>
    </source>
</evidence>
<keyword evidence="8" id="KW-0418">Kinase</keyword>
<dbReference type="EMBL" id="QGKV02000297">
    <property type="protein sequence ID" value="KAF3606718.1"/>
    <property type="molecule type" value="Genomic_DNA"/>
</dbReference>
<evidence type="ECO:0000256" key="9">
    <source>
        <dbReference type="ARBA" id="ARBA00022840"/>
    </source>
</evidence>
<evidence type="ECO:0000313" key="18">
    <source>
        <dbReference type="Proteomes" id="UP000266723"/>
    </source>
</evidence>
<dbReference type="SUPFAM" id="SSF52047">
    <property type="entry name" value="RNI-like"/>
    <property type="match status" value="1"/>
</dbReference>
<dbReference type="InterPro" id="IPR017441">
    <property type="entry name" value="Protein_kinase_ATP_BS"/>
</dbReference>
<keyword evidence="9 13" id="KW-0067">ATP-binding</keyword>
<dbReference type="InterPro" id="IPR013210">
    <property type="entry name" value="LRR_N_plant-typ"/>
</dbReference>
<dbReference type="SMART" id="SM00220">
    <property type="entry name" value="S_TKc"/>
    <property type="match status" value="1"/>
</dbReference>
<dbReference type="Gene3D" id="3.30.200.20">
    <property type="entry name" value="Phosphorylase Kinase, domain 1"/>
    <property type="match status" value="1"/>
</dbReference>
<feature type="transmembrane region" description="Helical" evidence="14">
    <location>
        <begin position="757"/>
        <end position="784"/>
    </location>
</feature>
<dbReference type="Pfam" id="PF13855">
    <property type="entry name" value="LRR_8"/>
    <property type="match status" value="4"/>
</dbReference>
<keyword evidence="12" id="KW-0325">Glycoprotein</keyword>
<feature type="signal peptide" evidence="15">
    <location>
        <begin position="1"/>
        <end position="26"/>
    </location>
</feature>
<organism evidence="17 18">
    <name type="scientific">Brassica cretica</name>
    <name type="common">Mustard</name>
    <dbReference type="NCBI Taxonomy" id="69181"/>
    <lineage>
        <taxon>Eukaryota</taxon>
        <taxon>Viridiplantae</taxon>
        <taxon>Streptophyta</taxon>
        <taxon>Embryophyta</taxon>
        <taxon>Tracheophyta</taxon>
        <taxon>Spermatophyta</taxon>
        <taxon>Magnoliopsida</taxon>
        <taxon>eudicotyledons</taxon>
        <taxon>Gunneridae</taxon>
        <taxon>Pentapetalae</taxon>
        <taxon>rosids</taxon>
        <taxon>malvids</taxon>
        <taxon>Brassicales</taxon>
        <taxon>Brassicaceae</taxon>
        <taxon>Brassiceae</taxon>
        <taxon>Brassica</taxon>
    </lineage>
</organism>
<dbReference type="InterPro" id="IPR032675">
    <property type="entry name" value="LRR_dom_sf"/>
</dbReference>
<dbReference type="PROSITE" id="PS00107">
    <property type="entry name" value="PROTEIN_KINASE_ATP"/>
    <property type="match status" value="1"/>
</dbReference>
<dbReference type="Pfam" id="PF08263">
    <property type="entry name" value="LRRNT_2"/>
    <property type="match status" value="2"/>
</dbReference>
<keyword evidence="4" id="KW-0808">Transferase</keyword>
<evidence type="ECO:0000256" key="8">
    <source>
        <dbReference type="ARBA" id="ARBA00022777"/>
    </source>
</evidence>
<keyword evidence="15" id="KW-0732">Signal</keyword>